<dbReference type="EMBL" id="CH991574">
    <property type="protein sequence ID" value="EDQ85390.1"/>
    <property type="molecule type" value="Genomic_DNA"/>
</dbReference>
<dbReference type="FunFam" id="3.40.50.720:FF:000121">
    <property type="entry name" value="Prostaglandin reductase 2"/>
    <property type="match status" value="1"/>
</dbReference>
<dbReference type="SMART" id="SM00829">
    <property type="entry name" value="PKS_ER"/>
    <property type="match status" value="1"/>
</dbReference>
<dbReference type="Pfam" id="PF00107">
    <property type="entry name" value="ADH_zinc_N"/>
    <property type="match status" value="1"/>
</dbReference>
<dbReference type="GeneID" id="5895040"/>
<dbReference type="eggNOG" id="KOG1196">
    <property type="taxonomic scope" value="Eukaryota"/>
</dbReference>
<dbReference type="STRING" id="81824.A9VAK7"/>
<dbReference type="SUPFAM" id="SSF50129">
    <property type="entry name" value="GroES-like"/>
    <property type="match status" value="1"/>
</dbReference>
<dbReference type="KEGG" id="mbr:MONBRDRAFT_38857"/>
<dbReference type="GO" id="GO:0047522">
    <property type="term" value="F:15-oxoprostaglandin 13-reductase [NAD(P)+] activity"/>
    <property type="evidence" value="ECO:0000318"/>
    <property type="project" value="GO_Central"/>
</dbReference>
<evidence type="ECO:0000259" key="2">
    <source>
        <dbReference type="SMART" id="SM00829"/>
    </source>
</evidence>
<dbReference type="OMA" id="EEKCRYA"/>
<dbReference type="PANTHER" id="PTHR43205">
    <property type="entry name" value="PROSTAGLANDIN REDUCTASE"/>
    <property type="match status" value="1"/>
</dbReference>
<reference evidence="3 4" key="1">
    <citation type="journal article" date="2008" name="Nature">
        <title>The genome of the choanoflagellate Monosiga brevicollis and the origin of metazoans.</title>
        <authorList>
            <consortium name="JGI Sequencing"/>
            <person name="King N."/>
            <person name="Westbrook M.J."/>
            <person name="Young S.L."/>
            <person name="Kuo A."/>
            <person name="Abedin M."/>
            <person name="Chapman J."/>
            <person name="Fairclough S."/>
            <person name="Hellsten U."/>
            <person name="Isogai Y."/>
            <person name="Letunic I."/>
            <person name="Marr M."/>
            <person name="Pincus D."/>
            <person name="Putnam N."/>
            <person name="Rokas A."/>
            <person name="Wright K.J."/>
            <person name="Zuzow R."/>
            <person name="Dirks W."/>
            <person name="Good M."/>
            <person name="Goodstein D."/>
            <person name="Lemons D."/>
            <person name="Li W."/>
            <person name="Lyons J.B."/>
            <person name="Morris A."/>
            <person name="Nichols S."/>
            <person name="Richter D.J."/>
            <person name="Salamov A."/>
            <person name="Bork P."/>
            <person name="Lim W.A."/>
            <person name="Manning G."/>
            <person name="Miller W.T."/>
            <person name="McGinnis W."/>
            <person name="Shapiro H."/>
            <person name="Tjian R."/>
            <person name="Grigoriev I.V."/>
            <person name="Rokhsar D."/>
        </authorList>
    </citation>
    <scope>NUCLEOTIDE SEQUENCE [LARGE SCALE GENOMIC DNA]</scope>
    <source>
        <strain evidence="4">MX1 / ATCC 50154</strain>
    </source>
</reference>
<proteinExistence type="predicted"/>
<dbReference type="InterPro" id="IPR045010">
    <property type="entry name" value="MDR_fam"/>
</dbReference>
<dbReference type="Proteomes" id="UP000001357">
    <property type="component" value="Unassembled WGS sequence"/>
</dbReference>
<keyword evidence="4" id="KW-1185">Reference proteome</keyword>
<evidence type="ECO:0000256" key="1">
    <source>
        <dbReference type="ARBA" id="ARBA00023002"/>
    </source>
</evidence>
<dbReference type="AlphaFoldDB" id="A9VAK7"/>
<dbReference type="InParanoid" id="A9VAK7"/>
<sequence>MSKNRQLLLQEYPKDNITADSFKLEESDIPSIQDGEVLIKNIVASVDPYQRGILSPGPSYAEPVQIGSPMRLGTVGVVVESKAEGYEKGDFVNGFGGVQDYYVGKPGENLQNKLQPRPENLEDISKAMSVLSVVIGLTAYVGTKHILNPSKDSVFLVSAGAGAVGSLSGQIAKELGATVIGVAGKPEKLDYMKSLGFDHVFNYKTDDLKAEFKRVAPKGITHYFDNTAGPITEAFLQNAATGAKHAVCGAISDYNKEKPDGIRSWASIIKSRITITGFLVSDHIDKYGEFVQWAKPLVDAGKLKWSVDLREGGPGKYVDTATDLFAGKHSGKMLLKLNEFPQ</sequence>
<name>A9VAK7_MONBE</name>
<feature type="domain" description="Enoyl reductase (ER)" evidence="2">
    <location>
        <begin position="18"/>
        <end position="335"/>
    </location>
</feature>
<protein>
    <recommendedName>
        <fullName evidence="2">Enoyl reductase (ER) domain-containing protein</fullName>
    </recommendedName>
</protein>
<dbReference type="InterPro" id="IPR020843">
    <property type="entry name" value="ER"/>
</dbReference>
<dbReference type="GO" id="GO:0006693">
    <property type="term" value="P:prostaglandin metabolic process"/>
    <property type="evidence" value="ECO:0000318"/>
    <property type="project" value="GO_Central"/>
</dbReference>
<dbReference type="Pfam" id="PF16884">
    <property type="entry name" value="ADH_N_2"/>
    <property type="match status" value="1"/>
</dbReference>
<dbReference type="Gene3D" id="3.90.180.10">
    <property type="entry name" value="Medium-chain alcohol dehydrogenases, catalytic domain"/>
    <property type="match status" value="1"/>
</dbReference>
<dbReference type="SUPFAM" id="SSF51735">
    <property type="entry name" value="NAD(P)-binding Rossmann-fold domains"/>
    <property type="match status" value="1"/>
</dbReference>
<dbReference type="PANTHER" id="PTHR43205:SF7">
    <property type="entry name" value="PROSTAGLANDIN REDUCTASE 1"/>
    <property type="match status" value="1"/>
</dbReference>
<dbReference type="InterPro" id="IPR013149">
    <property type="entry name" value="ADH-like_C"/>
</dbReference>
<dbReference type="Gene3D" id="3.40.50.720">
    <property type="entry name" value="NAD(P)-binding Rossmann-like Domain"/>
    <property type="match status" value="1"/>
</dbReference>
<dbReference type="CDD" id="cd05288">
    <property type="entry name" value="PGDH"/>
    <property type="match status" value="1"/>
</dbReference>
<dbReference type="RefSeq" id="XP_001749801.1">
    <property type="nucleotide sequence ID" value="XM_001749749.1"/>
</dbReference>
<keyword evidence="1" id="KW-0560">Oxidoreductase</keyword>
<dbReference type="FunCoup" id="A9VAK7">
    <property type="interactions" value="501"/>
</dbReference>
<evidence type="ECO:0000313" key="4">
    <source>
        <dbReference type="Proteomes" id="UP000001357"/>
    </source>
</evidence>
<evidence type="ECO:0000313" key="3">
    <source>
        <dbReference type="EMBL" id="EDQ85390.1"/>
    </source>
</evidence>
<gene>
    <name evidence="3" type="ORF">MONBRDRAFT_38857</name>
</gene>
<accession>A9VAK7</accession>
<organism evidence="3 4">
    <name type="scientific">Monosiga brevicollis</name>
    <name type="common">Choanoflagellate</name>
    <dbReference type="NCBI Taxonomy" id="81824"/>
    <lineage>
        <taxon>Eukaryota</taxon>
        <taxon>Choanoflagellata</taxon>
        <taxon>Craspedida</taxon>
        <taxon>Salpingoecidae</taxon>
        <taxon>Monosiga</taxon>
    </lineage>
</organism>
<dbReference type="InterPro" id="IPR041694">
    <property type="entry name" value="ADH_N_2"/>
</dbReference>
<dbReference type="InterPro" id="IPR036291">
    <property type="entry name" value="NAD(P)-bd_dom_sf"/>
</dbReference>
<dbReference type="InterPro" id="IPR011032">
    <property type="entry name" value="GroES-like_sf"/>
</dbReference>